<dbReference type="InterPro" id="IPR028081">
    <property type="entry name" value="Leu-bd"/>
</dbReference>
<dbReference type="InterPro" id="IPR051010">
    <property type="entry name" value="BCAA_transport"/>
</dbReference>
<protein>
    <submittedName>
        <fullName evidence="4">Branched-chain amino acid ABC transporter substrate-binding protein</fullName>
    </submittedName>
</protein>
<evidence type="ECO:0000313" key="5">
    <source>
        <dbReference type="Proteomes" id="UP001501710"/>
    </source>
</evidence>
<sequence length="429" mass="44997">MYDISGPRVTDFSNRASAPGADSYPFLSRIRMERLGTLRRNKMRIAGAVVVSATLALSAVACGGDDDKGGSGGGDEVTIGFMGDLTGENSGLVIPPKQGAQLAIDQYNATNPKVKIKLKTYDSQGKAEQATTQAQGAVKEDKIVGLIGPAFSGESESVDPILEEAKIPSVSPSATSIELAEKGRKFWHRVVADDAVQSAGAANFLVNSGAKKLYLVSDNQAYGKGLTDAIAKAAGAKSVETKSDAVDDKATDYSSTVNKINQYKPDAVYFGGYYAVAGRLFKQLREGGYKGKMMSGDGSVAAGLIEGAGEANAKGALLSCGCLIDASGKTNAKAKKFADDYKAKYNSEVAIYSTEGFDAATAFIEAIKAGKTKPEEINEFLKTEDFQGVGKQIKFDAKGELAAQDIFIYEVQGNKIVLLGNSGEAKATS</sequence>
<keyword evidence="2" id="KW-0732">Signal</keyword>
<comment type="caution">
    <text evidence="4">The sequence shown here is derived from an EMBL/GenBank/DDBJ whole genome shotgun (WGS) entry which is preliminary data.</text>
</comment>
<proteinExistence type="inferred from homology"/>
<dbReference type="CDD" id="cd06342">
    <property type="entry name" value="PBP1_ABC_LIVBP-like"/>
    <property type="match status" value="1"/>
</dbReference>
<accession>A0ABP8BZ44</accession>
<name>A0ABP8BZ44_9ACTN</name>
<evidence type="ECO:0000259" key="3">
    <source>
        <dbReference type="Pfam" id="PF13458"/>
    </source>
</evidence>
<dbReference type="Proteomes" id="UP001501710">
    <property type="component" value="Unassembled WGS sequence"/>
</dbReference>
<keyword evidence="5" id="KW-1185">Reference proteome</keyword>
<evidence type="ECO:0000256" key="2">
    <source>
        <dbReference type="ARBA" id="ARBA00022729"/>
    </source>
</evidence>
<gene>
    <name evidence="4" type="ORF">GCM10022254_26400</name>
</gene>
<organism evidence="4 5">
    <name type="scientific">Actinomadura meridiana</name>
    <dbReference type="NCBI Taxonomy" id="559626"/>
    <lineage>
        <taxon>Bacteria</taxon>
        <taxon>Bacillati</taxon>
        <taxon>Actinomycetota</taxon>
        <taxon>Actinomycetes</taxon>
        <taxon>Streptosporangiales</taxon>
        <taxon>Thermomonosporaceae</taxon>
        <taxon>Actinomadura</taxon>
    </lineage>
</organism>
<dbReference type="SUPFAM" id="SSF53822">
    <property type="entry name" value="Periplasmic binding protein-like I"/>
    <property type="match status" value="1"/>
</dbReference>
<dbReference type="PANTHER" id="PTHR30483:SF6">
    <property type="entry name" value="PERIPLASMIC BINDING PROTEIN OF ABC TRANSPORTER FOR NATURAL AMINO ACIDS"/>
    <property type="match status" value="1"/>
</dbReference>
<dbReference type="InterPro" id="IPR028082">
    <property type="entry name" value="Peripla_BP_I"/>
</dbReference>
<feature type="domain" description="Leucine-binding protein" evidence="3">
    <location>
        <begin position="76"/>
        <end position="413"/>
    </location>
</feature>
<dbReference type="Pfam" id="PF13458">
    <property type="entry name" value="Peripla_BP_6"/>
    <property type="match status" value="1"/>
</dbReference>
<comment type="similarity">
    <text evidence="1">Belongs to the leucine-binding protein family.</text>
</comment>
<evidence type="ECO:0000256" key="1">
    <source>
        <dbReference type="ARBA" id="ARBA00010062"/>
    </source>
</evidence>
<evidence type="ECO:0000313" key="4">
    <source>
        <dbReference type="EMBL" id="GAA4230771.1"/>
    </source>
</evidence>
<dbReference type="EMBL" id="BAABAS010000005">
    <property type="protein sequence ID" value="GAA4230771.1"/>
    <property type="molecule type" value="Genomic_DNA"/>
</dbReference>
<reference evidence="5" key="1">
    <citation type="journal article" date="2019" name="Int. J. Syst. Evol. Microbiol.">
        <title>The Global Catalogue of Microorganisms (GCM) 10K type strain sequencing project: providing services to taxonomists for standard genome sequencing and annotation.</title>
        <authorList>
            <consortium name="The Broad Institute Genomics Platform"/>
            <consortium name="The Broad Institute Genome Sequencing Center for Infectious Disease"/>
            <person name="Wu L."/>
            <person name="Ma J."/>
        </authorList>
    </citation>
    <scope>NUCLEOTIDE SEQUENCE [LARGE SCALE GENOMIC DNA]</scope>
    <source>
        <strain evidence="5">JCM 17440</strain>
    </source>
</reference>
<dbReference type="PANTHER" id="PTHR30483">
    <property type="entry name" value="LEUCINE-SPECIFIC-BINDING PROTEIN"/>
    <property type="match status" value="1"/>
</dbReference>
<dbReference type="Gene3D" id="3.40.50.2300">
    <property type="match status" value="2"/>
</dbReference>